<gene>
    <name evidence="2" type="ORF">L873DRAFT_646647</name>
</gene>
<name>A0A3N4JU06_9PEZI</name>
<proteinExistence type="predicted"/>
<dbReference type="EMBL" id="ML120372">
    <property type="protein sequence ID" value="RPB01677.1"/>
    <property type="molecule type" value="Genomic_DNA"/>
</dbReference>
<dbReference type="Proteomes" id="UP000276215">
    <property type="component" value="Unassembled WGS sequence"/>
</dbReference>
<reference evidence="2 3" key="1">
    <citation type="journal article" date="2018" name="Nat. Ecol. Evol.">
        <title>Pezizomycetes genomes reveal the molecular basis of ectomycorrhizal truffle lifestyle.</title>
        <authorList>
            <person name="Murat C."/>
            <person name="Payen T."/>
            <person name="Noel B."/>
            <person name="Kuo A."/>
            <person name="Morin E."/>
            <person name="Chen J."/>
            <person name="Kohler A."/>
            <person name="Krizsan K."/>
            <person name="Balestrini R."/>
            <person name="Da Silva C."/>
            <person name="Montanini B."/>
            <person name="Hainaut M."/>
            <person name="Levati E."/>
            <person name="Barry K.W."/>
            <person name="Belfiori B."/>
            <person name="Cichocki N."/>
            <person name="Clum A."/>
            <person name="Dockter R.B."/>
            <person name="Fauchery L."/>
            <person name="Guy J."/>
            <person name="Iotti M."/>
            <person name="Le Tacon F."/>
            <person name="Lindquist E.A."/>
            <person name="Lipzen A."/>
            <person name="Malagnac F."/>
            <person name="Mello A."/>
            <person name="Molinier V."/>
            <person name="Miyauchi S."/>
            <person name="Poulain J."/>
            <person name="Riccioni C."/>
            <person name="Rubini A."/>
            <person name="Sitrit Y."/>
            <person name="Splivallo R."/>
            <person name="Traeger S."/>
            <person name="Wang M."/>
            <person name="Zifcakova L."/>
            <person name="Wipf D."/>
            <person name="Zambonelli A."/>
            <person name="Paolocci F."/>
            <person name="Nowrousian M."/>
            <person name="Ottonello S."/>
            <person name="Baldrian P."/>
            <person name="Spatafora J.W."/>
            <person name="Henrissat B."/>
            <person name="Nagy L.G."/>
            <person name="Aury J.M."/>
            <person name="Wincker P."/>
            <person name="Grigoriev I.V."/>
            <person name="Bonfante P."/>
            <person name="Martin F.M."/>
        </authorList>
    </citation>
    <scope>NUCLEOTIDE SEQUENCE [LARGE SCALE GENOMIC DNA]</scope>
    <source>
        <strain evidence="2 3">120613-1</strain>
    </source>
</reference>
<keyword evidence="3" id="KW-1185">Reference proteome</keyword>
<feature type="region of interest" description="Disordered" evidence="1">
    <location>
        <begin position="213"/>
        <end position="243"/>
    </location>
</feature>
<protein>
    <submittedName>
        <fullName evidence="2">Uncharacterized protein</fullName>
    </submittedName>
</protein>
<evidence type="ECO:0000256" key="1">
    <source>
        <dbReference type="SAM" id="MobiDB-lite"/>
    </source>
</evidence>
<accession>A0A3N4JU06</accession>
<dbReference type="OrthoDB" id="3156807at2759"/>
<feature type="compositionally biased region" description="Polar residues" evidence="1">
    <location>
        <begin position="230"/>
        <end position="240"/>
    </location>
</feature>
<evidence type="ECO:0000313" key="2">
    <source>
        <dbReference type="EMBL" id="RPB01677.1"/>
    </source>
</evidence>
<organism evidence="2 3">
    <name type="scientific">Choiromyces venosus 120613-1</name>
    <dbReference type="NCBI Taxonomy" id="1336337"/>
    <lineage>
        <taxon>Eukaryota</taxon>
        <taxon>Fungi</taxon>
        <taxon>Dikarya</taxon>
        <taxon>Ascomycota</taxon>
        <taxon>Pezizomycotina</taxon>
        <taxon>Pezizomycetes</taxon>
        <taxon>Pezizales</taxon>
        <taxon>Tuberaceae</taxon>
        <taxon>Choiromyces</taxon>
    </lineage>
</organism>
<evidence type="ECO:0000313" key="3">
    <source>
        <dbReference type="Proteomes" id="UP000276215"/>
    </source>
</evidence>
<sequence length="345" mass="38380">MDSSTAFLDLVFSESLREHSIKKAHELLILRPYQLFDFLLKEERSTNFFARIELYGNNLANLLDRFPLFKEHDYGTLLLGEIIRSFTLSLLSKRFNDMKSRTAVARIVLSVVKVSDPADVVHFGVRLGALPGILGILFAEGHIKQLALTHKQHFEQLISEPRAMEQWTKVVMNLCEGCKVHRSRPRRTSGGELARFLRTVPCEYCPNLSVDGVSEQDPEGESSGVLDYSPVSNIEPNGSATVPDEVPCTDGGVVVPVVLSREEAKVVNHSTGATFILGRSGTGKTTCLIYKLVGKYISTRENGQPPRQVSDCGKSEIASSFDSISMGSANCDRCYSQNRSYWRRS</sequence>
<dbReference type="AlphaFoldDB" id="A0A3N4JU06"/>